<dbReference type="InterPro" id="IPR029063">
    <property type="entry name" value="SAM-dependent_MTases_sf"/>
</dbReference>
<dbReference type="GO" id="GO:0032259">
    <property type="term" value="P:methylation"/>
    <property type="evidence" value="ECO:0007669"/>
    <property type="project" value="UniProtKB-KW"/>
</dbReference>
<dbReference type="AlphaFoldDB" id="W9V9N2"/>
<gene>
    <name evidence="8" type="ORF">D779_3599</name>
</gene>
<dbReference type="STRING" id="1249627.D779_3599"/>
<organism evidence="8 9">
    <name type="scientific">Imhoffiella purpurea</name>
    <dbReference type="NCBI Taxonomy" id="1249627"/>
    <lineage>
        <taxon>Bacteria</taxon>
        <taxon>Pseudomonadati</taxon>
        <taxon>Pseudomonadota</taxon>
        <taxon>Gammaproteobacteria</taxon>
        <taxon>Chromatiales</taxon>
        <taxon>Chromatiaceae</taxon>
        <taxon>Imhoffiella</taxon>
    </lineage>
</organism>
<dbReference type="Pfam" id="PF00145">
    <property type="entry name" value="DNA_methylase"/>
    <property type="match status" value="1"/>
</dbReference>
<dbReference type="RefSeq" id="WP_043756716.1">
    <property type="nucleotide sequence ID" value="NZ_AONC01000063.1"/>
</dbReference>
<proteinExistence type="inferred from homology"/>
<comment type="similarity">
    <text evidence="7">Belongs to the class I-like SAM-binding methyltransferase superfamily. C5-methyltransferase family.</text>
</comment>
<dbReference type="GO" id="GO:0009307">
    <property type="term" value="P:DNA restriction-modification system"/>
    <property type="evidence" value="ECO:0007669"/>
    <property type="project" value="UniProtKB-KW"/>
</dbReference>
<keyword evidence="3 7" id="KW-0808">Transferase</keyword>
<evidence type="ECO:0000256" key="2">
    <source>
        <dbReference type="ARBA" id="ARBA00022603"/>
    </source>
</evidence>
<dbReference type="GO" id="GO:0044027">
    <property type="term" value="P:negative regulation of gene expression via chromosomal CpG island methylation"/>
    <property type="evidence" value="ECO:0007669"/>
    <property type="project" value="TreeGrafter"/>
</dbReference>
<evidence type="ECO:0000256" key="4">
    <source>
        <dbReference type="ARBA" id="ARBA00022691"/>
    </source>
</evidence>
<dbReference type="PANTHER" id="PTHR10629:SF52">
    <property type="entry name" value="DNA (CYTOSINE-5)-METHYLTRANSFERASE 1"/>
    <property type="match status" value="1"/>
</dbReference>
<protein>
    <recommendedName>
        <fullName evidence="1">DNA (cytosine-5-)-methyltransferase</fullName>
        <ecNumber evidence="1">2.1.1.37</ecNumber>
    </recommendedName>
</protein>
<dbReference type="PRINTS" id="PR00105">
    <property type="entry name" value="C5METTRFRASE"/>
</dbReference>
<dbReference type="PROSITE" id="PS51679">
    <property type="entry name" value="SAM_MT_C5"/>
    <property type="match status" value="1"/>
</dbReference>
<dbReference type="GO" id="GO:0003677">
    <property type="term" value="F:DNA binding"/>
    <property type="evidence" value="ECO:0007669"/>
    <property type="project" value="TreeGrafter"/>
</dbReference>
<keyword evidence="4 7" id="KW-0949">S-adenosyl-L-methionine</keyword>
<dbReference type="OrthoDB" id="9813719at2"/>
<reference evidence="8 9" key="1">
    <citation type="submission" date="2012-11" db="EMBL/GenBank/DDBJ databases">
        <title>Genome assembly of Thiorhodococcus sp. AK35.</title>
        <authorList>
            <person name="Nupur N."/>
            <person name="Khatri I."/>
            <person name="Subramanian S."/>
            <person name="Pinnaka A."/>
        </authorList>
    </citation>
    <scope>NUCLEOTIDE SEQUENCE [LARGE SCALE GENOMIC DNA]</scope>
    <source>
        <strain evidence="8 9">AK35</strain>
    </source>
</reference>
<comment type="caution">
    <text evidence="8">The sequence shown here is derived from an EMBL/GenBank/DDBJ whole genome shotgun (WGS) entry which is preliminary data.</text>
</comment>
<keyword evidence="5" id="KW-0680">Restriction system</keyword>
<dbReference type="Gene3D" id="3.90.120.10">
    <property type="entry name" value="DNA Methylase, subunit A, domain 2"/>
    <property type="match status" value="1"/>
</dbReference>
<evidence type="ECO:0000256" key="1">
    <source>
        <dbReference type="ARBA" id="ARBA00011975"/>
    </source>
</evidence>
<evidence type="ECO:0000256" key="7">
    <source>
        <dbReference type="PROSITE-ProRule" id="PRU01016"/>
    </source>
</evidence>
<dbReference type="PATRIC" id="fig|1249627.3.peg.3676"/>
<dbReference type="InterPro" id="IPR001525">
    <property type="entry name" value="C5_MeTfrase"/>
</dbReference>
<name>W9V9N2_9GAMM</name>
<evidence type="ECO:0000313" key="8">
    <source>
        <dbReference type="EMBL" id="EXJ13596.1"/>
    </source>
</evidence>
<feature type="active site" evidence="7">
    <location>
        <position position="108"/>
    </location>
</feature>
<dbReference type="PANTHER" id="PTHR10629">
    <property type="entry name" value="CYTOSINE-SPECIFIC METHYLTRANSFERASE"/>
    <property type="match status" value="1"/>
</dbReference>
<dbReference type="InterPro" id="IPR050390">
    <property type="entry name" value="C5-Methyltransferase"/>
</dbReference>
<sequence length="557" mass="60038">MLIDIRHFHLFCGLGGGAAGFNRGQARVGSLTARFRCLGGIDSDPAAVRDFSRLAGVPGTCLDLFDRDQYHDWHGQEPPADWREATPEDLRRAAGHEAPDILFTSPPCKGFSGLLSERLSTSARYAALNRLTLRGLWLALEAWADDPPAFILLENVPRIASRGAHLLDQIQDLLGRYGYASARTTHDCGTLGGLSQTRRRFLLVARNLGKVPPHLYEPPYRPLRSVGDTLGRWPLPDAPEAGPMHALPALQWRTWVRLAFVEAGGDWRSLARLRIQDGVLADYLIVPAMWRGGLGVCAWGQAAGTLTADARPSKGAFAVADPRRPEGRAEFGQYGVLRWDETSQTVTGKAAVGAGRFAVSDPRCNWSPNAHRNKLALIPWDGTAATVTGSRGAYSGALSVADPRCGIRAESHSAAGCYGVVSWDDPAGTVIGSARHDNGRFNVADPRIPDPGEPLRCCIVAEDGTWHRPFTTLELAALQGLSDPDQPLVLDGGSHGRWRERIGNAVPPPAAAAIASEIGRTLLLAHAGESFALSDTPVWVRPIATACAVRQRCDDIS</sequence>
<keyword evidence="9" id="KW-1185">Reference proteome</keyword>
<comment type="catalytic activity">
    <reaction evidence="6">
        <text>a 2'-deoxycytidine in DNA + S-adenosyl-L-methionine = a 5-methyl-2'-deoxycytidine in DNA + S-adenosyl-L-homocysteine + H(+)</text>
        <dbReference type="Rhea" id="RHEA:13681"/>
        <dbReference type="Rhea" id="RHEA-COMP:11369"/>
        <dbReference type="Rhea" id="RHEA-COMP:11370"/>
        <dbReference type="ChEBI" id="CHEBI:15378"/>
        <dbReference type="ChEBI" id="CHEBI:57856"/>
        <dbReference type="ChEBI" id="CHEBI:59789"/>
        <dbReference type="ChEBI" id="CHEBI:85452"/>
        <dbReference type="ChEBI" id="CHEBI:85454"/>
        <dbReference type="EC" id="2.1.1.37"/>
    </reaction>
</comment>
<keyword evidence="2 7" id="KW-0489">Methyltransferase</keyword>
<dbReference type="Gene3D" id="3.40.50.150">
    <property type="entry name" value="Vaccinia Virus protein VP39"/>
    <property type="match status" value="1"/>
</dbReference>
<evidence type="ECO:0000256" key="6">
    <source>
        <dbReference type="ARBA" id="ARBA00047422"/>
    </source>
</evidence>
<dbReference type="Proteomes" id="UP000019460">
    <property type="component" value="Unassembled WGS sequence"/>
</dbReference>
<evidence type="ECO:0000313" key="9">
    <source>
        <dbReference type="Proteomes" id="UP000019460"/>
    </source>
</evidence>
<dbReference type="GO" id="GO:0003886">
    <property type="term" value="F:DNA (cytosine-5-)-methyltransferase activity"/>
    <property type="evidence" value="ECO:0007669"/>
    <property type="project" value="UniProtKB-EC"/>
</dbReference>
<accession>W9V9N2</accession>
<dbReference type="EC" id="2.1.1.37" evidence="1"/>
<dbReference type="eggNOG" id="COG0270">
    <property type="taxonomic scope" value="Bacteria"/>
</dbReference>
<evidence type="ECO:0000256" key="3">
    <source>
        <dbReference type="ARBA" id="ARBA00022679"/>
    </source>
</evidence>
<evidence type="ECO:0000256" key="5">
    <source>
        <dbReference type="ARBA" id="ARBA00022747"/>
    </source>
</evidence>
<dbReference type="EMBL" id="AONC01000063">
    <property type="protein sequence ID" value="EXJ13596.1"/>
    <property type="molecule type" value="Genomic_DNA"/>
</dbReference>
<dbReference type="SUPFAM" id="SSF53335">
    <property type="entry name" value="S-adenosyl-L-methionine-dependent methyltransferases"/>
    <property type="match status" value="1"/>
</dbReference>